<sequence length="418" mass="46336">MRAYLGVVLAVWACVGGAQRSSDPNDIPSNMNRPIMDSSKLPDIPLGNPESMKTDTLAEPLDEEDFNYELPMSDAIASHSAFDPIFMAGLFEGDIQLASESDLASILLGGPRQRSGIADQHKRWPNARIPYVISNSFDKLGRATIATAIKNFQQLTCIRFVARTSETDYVHFIKGDGCSSSVGRVGGGQAISIGMGCGYVGIVMHEIMHAVGFWHEHSRPDRDKHISIKWANIKPNMEYNFHAYTWEKVKSFGISYDVGSIMHYGYTAFSKDGNNTIEPRRNQKGVEMGQREDLSNSDKKKINAMYCKGTPVGVSTSPSKFCDDTNGYCDEWALLGECKKNPVFMEVSCCLSCRKAKQNDVLGCRDQEKYCSLWSKKGECTSNSNYMALKCKKSCGLCPKSRRNLPPSELIPFVSTLT</sequence>
<dbReference type="GO" id="GO:0006508">
    <property type="term" value="P:proteolysis"/>
    <property type="evidence" value="ECO:0007669"/>
    <property type="project" value="UniProtKB-KW"/>
</dbReference>
<feature type="signal peptide" evidence="14">
    <location>
        <begin position="1"/>
        <end position="18"/>
    </location>
</feature>
<evidence type="ECO:0000256" key="3">
    <source>
        <dbReference type="ARBA" id="ARBA00022723"/>
    </source>
</evidence>
<dbReference type="InterPro" id="IPR003582">
    <property type="entry name" value="ShKT_dom"/>
</dbReference>
<feature type="disulfide bond" evidence="11">
    <location>
        <begin position="364"/>
        <end position="398"/>
    </location>
</feature>
<dbReference type="GO" id="GO:0008270">
    <property type="term" value="F:zinc ion binding"/>
    <property type="evidence" value="ECO:0007669"/>
    <property type="project" value="UniProtKB-UniRule"/>
</dbReference>
<evidence type="ECO:0000256" key="5">
    <source>
        <dbReference type="ARBA" id="ARBA00022801"/>
    </source>
</evidence>
<keyword evidence="8" id="KW-0865">Zymogen</keyword>
<feature type="binding site" evidence="12">
    <location>
        <position position="209"/>
    </location>
    <ligand>
        <name>Zn(2+)</name>
        <dbReference type="ChEBI" id="CHEBI:29105"/>
        <note>catalytic</note>
    </ligand>
</feature>
<comment type="cofactor">
    <cofactor evidence="12">
        <name>Zn(2+)</name>
        <dbReference type="ChEBI" id="CHEBI:29105"/>
    </cofactor>
    <text evidence="12">Binds 1 zinc ion per subunit.</text>
</comment>
<feature type="domain" description="Peptidase M12A" evidence="16">
    <location>
        <begin position="115"/>
        <end position="308"/>
    </location>
</feature>
<evidence type="ECO:0000256" key="6">
    <source>
        <dbReference type="ARBA" id="ARBA00022833"/>
    </source>
</evidence>
<keyword evidence="18" id="KW-1185">Reference proteome</keyword>
<gene>
    <name evidence="17" type="primary">nas-15-L2</name>
    <name evidence="17" type="ORF">Hamer_G021083</name>
</gene>
<dbReference type="PROSITE" id="PS51864">
    <property type="entry name" value="ASTACIN"/>
    <property type="match status" value="1"/>
</dbReference>
<evidence type="ECO:0000256" key="12">
    <source>
        <dbReference type="PROSITE-ProRule" id="PRU01211"/>
    </source>
</evidence>
<evidence type="ECO:0000256" key="10">
    <source>
        <dbReference type="ARBA" id="ARBA00023180"/>
    </source>
</evidence>
<feature type="binding site" evidence="12">
    <location>
        <position position="215"/>
    </location>
    <ligand>
        <name>Zn(2+)</name>
        <dbReference type="ChEBI" id="CHEBI:29105"/>
        <note>catalytic</note>
    </ligand>
</feature>
<evidence type="ECO:0000256" key="11">
    <source>
        <dbReference type="PROSITE-ProRule" id="PRU01005"/>
    </source>
</evidence>
<name>A0A8J5JPE7_HOMAM</name>
<dbReference type="Pfam" id="PF01549">
    <property type="entry name" value="ShK"/>
    <property type="match status" value="2"/>
</dbReference>
<evidence type="ECO:0000256" key="13">
    <source>
        <dbReference type="SAM" id="MobiDB-lite"/>
    </source>
</evidence>
<dbReference type="SMART" id="SM00254">
    <property type="entry name" value="ShKT"/>
    <property type="match status" value="2"/>
</dbReference>
<comment type="caution">
    <text evidence="11">Lacks conserved residue(s) required for the propagation of feature annotation.</text>
</comment>
<evidence type="ECO:0000256" key="2">
    <source>
        <dbReference type="ARBA" id="ARBA00022670"/>
    </source>
</evidence>
<feature type="region of interest" description="Disordered" evidence="13">
    <location>
        <begin position="34"/>
        <end position="54"/>
    </location>
</feature>
<dbReference type="InterPro" id="IPR034035">
    <property type="entry name" value="Astacin-like_dom"/>
</dbReference>
<evidence type="ECO:0000259" key="16">
    <source>
        <dbReference type="PROSITE" id="PS51864"/>
    </source>
</evidence>
<dbReference type="InterPro" id="IPR001506">
    <property type="entry name" value="Peptidase_M12A"/>
</dbReference>
<dbReference type="InterPro" id="IPR006026">
    <property type="entry name" value="Peptidase_Metallo"/>
</dbReference>
<dbReference type="PANTHER" id="PTHR10127:SF780">
    <property type="entry name" value="METALLOENDOPEPTIDASE"/>
    <property type="match status" value="1"/>
</dbReference>
<keyword evidence="10" id="KW-0325">Glycoprotein</keyword>
<evidence type="ECO:0000256" key="1">
    <source>
        <dbReference type="ARBA" id="ARBA00002657"/>
    </source>
</evidence>
<keyword evidence="5 12" id="KW-0378">Hydrolase</keyword>
<dbReference type="EMBL" id="JAHLQT010033419">
    <property type="protein sequence ID" value="KAG7159340.1"/>
    <property type="molecule type" value="Genomic_DNA"/>
</dbReference>
<evidence type="ECO:0000256" key="9">
    <source>
        <dbReference type="ARBA" id="ARBA00023157"/>
    </source>
</evidence>
<dbReference type="AlphaFoldDB" id="A0A8J5JPE7"/>
<evidence type="ECO:0000313" key="18">
    <source>
        <dbReference type="Proteomes" id="UP000747542"/>
    </source>
</evidence>
<evidence type="ECO:0000259" key="15">
    <source>
        <dbReference type="PROSITE" id="PS51670"/>
    </source>
</evidence>
<evidence type="ECO:0000256" key="4">
    <source>
        <dbReference type="ARBA" id="ARBA00022729"/>
    </source>
</evidence>
<dbReference type="SMART" id="SM00235">
    <property type="entry name" value="ZnMc"/>
    <property type="match status" value="1"/>
</dbReference>
<evidence type="ECO:0000313" key="17">
    <source>
        <dbReference type="EMBL" id="KAG7159340.1"/>
    </source>
</evidence>
<keyword evidence="9 11" id="KW-1015">Disulfide bond</keyword>
<feature type="domain" description="ShKT" evidence="15">
    <location>
        <begin position="364"/>
        <end position="398"/>
    </location>
</feature>
<feature type="active site" evidence="12">
    <location>
        <position position="206"/>
    </location>
</feature>
<evidence type="ECO:0000256" key="7">
    <source>
        <dbReference type="ARBA" id="ARBA00023049"/>
    </source>
</evidence>
<keyword evidence="6 12" id="KW-0862">Zinc</keyword>
<proteinExistence type="predicted"/>
<evidence type="ECO:0000256" key="14">
    <source>
        <dbReference type="SAM" id="SignalP"/>
    </source>
</evidence>
<dbReference type="CDD" id="cd04280">
    <property type="entry name" value="ZnMc_astacin_like"/>
    <property type="match status" value="1"/>
</dbReference>
<keyword evidence="4 14" id="KW-0732">Signal</keyword>
<protein>
    <submittedName>
        <fullName evidence="17">Zinc metalloproteinase nas-15-like 2</fullName>
    </submittedName>
</protein>
<dbReference type="Proteomes" id="UP000747542">
    <property type="component" value="Unassembled WGS sequence"/>
</dbReference>
<dbReference type="GO" id="GO:0004222">
    <property type="term" value="F:metalloendopeptidase activity"/>
    <property type="evidence" value="ECO:0007669"/>
    <property type="project" value="UniProtKB-UniRule"/>
</dbReference>
<reference evidence="17" key="1">
    <citation type="journal article" date="2021" name="Sci. Adv.">
        <title>The American lobster genome reveals insights on longevity, neural, and immune adaptations.</title>
        <authorList>
            <person name="Polinski J.M."/>
            <person name="Zimin A.V."/>
            <person name="Clark K.F."/>
            <person name="Kohn A.B."/>
            <person name="Sadowski N."/>
            <person name="Timp W."/>
            <person name="Ptitsyn A."/>
            <person name="Khanna P."/>
            <person name="Romanova D.Y."/>
            <person name="Williams P."/>
            <person name="Greenwood S.J."/>
            <person name="Moroz L.L."/>
            <person name="Walt D.R."/>
            <person name="Bodnar A.G."/>
        </authorList>
    </citation>
    <scope>NUCLEOTIDE SEQUENCE</scope>
    <source>
        <strain evidence="17">GMGI-L3</strain>
    </source>
</reference>
<dbReference type="PANTHER" id="PTHR10127">
    <property type="entry name" value="DISCOIDIN, CUB, EGF, LAMININ , AND ZINC METALLOPROTEASE DOMAIN CONTAINING"/>
    <property type="match status" value="1"/>
</dbReference>
<accession>A0A8J5JPE7</accession>
<dbReference type="Pfam" id="PF01400">
    <property type="entry name" value="Astacin"/>
    <property type="match status" value="1"/>
</dbReference>
<comment type="function">
    <text evidence="1">Metalloprotease.</text>
</comment>
<keyword evidence="7 12" id="KW-0482">Metalloprotease</keyword>
<feature type="binding site" evidence="12">
    <location>
        <position position="205"/>
    </location>
    <ligand>
        <name>Zn(2+)</name>
        <dbReference type="ChEBI" id="CHEBI:29105"/>
        <note>catalytic</note>
    </ligand>
</feature>
<feature type="chain" id="PRO_5035325141" evidence="14">
    <location>
        <begin position="19"/>
        <end position="418"/>
    </location>
</feature>
<evidence type="ECO:0000256" key="8">
    <source>
        <dbReference type="ARBA" id="ARBA00023145"/>
    </source>
</evidence>
<comment type="caution">
    <text evidence="17">The sequence shown here is derived from an EMBL/GenBank/DDBJ whole genome shotgun (WGS) entry which is preliminary data.</text>
</comment>
<organism evidence="17 18">
    <name type="scientific">Homarus americanus</name>
    <name type="common">American lobster</name>
    <dbReference type="NCBI Taxonomy" id="6706"/>
    <lineage>
        <taxon>Eukaryota</taxon>
        <taxon>Metazoa</taxon>
        <taxon>Ecdysozoa</taxon>
        <taxon>Arthropoda</taxon>
        <taxon>Crustacea</taxon>
        <taxon>Multicrustacea</taxon>
        <taxon>Malacostraca</taxon>
        <taxon>Eumalacostraca</taxon>
        <taxon>Eucarida</taxon>
        <taxon>Decapoda</taxon>
        <taxon>Pleocyemata</taxon>
        <taxon>Astacidea</taxon>
        <taxon>Nephropoidea</taxon>
        <taxon>Nephropidae</taxon>
        <taxon>Homarus</taxon>
    </lineage>
</organism>
<keyword evidence="2 12" id="KW-0645">Protease</keyword>
<dbReference type="PROSITE" id="PS51670">
    <property type="entry name" value="SHKT"/>
    <property type="match status" value="1"/>
</dbReference>
<keyword evidence="3 12" id="KW-0479">Metal-binding</keyword>
<dbReference type="FunFam" id="3.40.390.10:FF:000015">
    <property type="entry name" value="Meprin A subunit"/>
    <property type="match status" value="1"/>
</dbReference>